<proteinExistence type="inferred from homology"/>
<dbReference type="NCBIfam" id="NF004630">
    <property type="entry name" value="PRK05974.1"/>
    <property type="match status" value="1"/>
</dbReference>
<dbReference type="SUPFAM" id="SSF82697">
    <property type="entry name" value="PurS-like"/>
    <property type="match status" value="1"/>
</dbReference>
<dbReference type="GO" id="GO:0004642">
    <property type="term" value="F:phosphoribosylformylglycinamidine synthase activity"/>
    <property type="evidence" value="ECO:0007669"/>
    <property type="project" value="UniProtKB-EC"/>
</dbReference>
<accession>A0A3B0S1F6</accession>
<keyword evidence="4" id="KW-0658">Purine biosynthesis</keyword>
<evidence type="ECO:0000256" key="2">
    <source>
        <dbReference type="ARBA" id="ARBA00022598"/>
    </source>
</evidence>
<dbReference type="EMBL" id="UOEK01000110">
    <property type="protein sequence ID" value="VAV97041.1"/>
    <property type="molecule type" value="Genomic_DNA"/>
</dbReference>
<dbReference type="InterPro" id="IPR036604">
    <property type="entry name" value="PurS-like_sf"/>
</dbReference>
<evidence type="ECO:0000256" key="1">
    <source>
        <dbReference type="ARBA" id="ARBA00022490"/>
    </source>
</evidence>
<evidence type="ECO:0000313" key="6">
    <source>
        <dbReference type="EMBL" id="VAV97041.1"/>
    </source>
</evidence>
<keyword evidence="2 6" id="KW-0436">Ligase</keyword>
<dbReference type="HAMAP" id="MF_01926">
    <property type="entry name" value="PurS"/>
    <property type="match status" value="1"/>
</dbReference>
<keyword evidence="5" id="KW-0067">ATP-binding</keyword>
<dbReference type="GO" id="GO:0005524">
    <property type="term" value="F:ATP binding"/>
    <property type="evidence" value="ECO:0007669"/>
    <property type="project" value="UniProtKB-KW"/>
</dbReference>
<dbReference type="AlphaFoldDB" id="A0A3B0S1F6"/>
<organism evidence="6">
    <name type="scientific">hydrothermal vent metagenome</name>
    <dbReference type="NCBI Taxonomy" id="652676"/>
    <lineage>
        <taxon>unclassified sequences</taxon>
        <taxon>metagenomes</taxon>
        <taxon>ecological metagenomes</taxon>
    </lineage>
</organism>
<reference evidence="6" key="1">
    <citation type="submission" date="2018-06" db="EMBL/GenBank/DDBJ databases">
        <authorList>
            <person name="Zhirakovskaya E."/>
        </authorList>
    </citation>
    <scope>NUCLEOTIDE SEQUENCE</scope>
</reference>
<dbReference type="Gene3D" id="3.30.1280.10">
    <property type="entry name" value="Phosphoribosylformylglycinamidine synthase subunit PurS"/>
    <property type="match status" value="1"/>
</dbReference>
<dbReference type="PANTHER" id="PTHR34696:SF1">
    <property type="entry name" value="PHOSPHORIBOSYLFORMYLGLYCINAMIDINE SYNTHASE SUBUNIT PURS"/>
    <property type="match status" value="1"/>
</dbReference>
<sequence length="80" mass="8859">MKFRITIERKPGLADPEGKATIRSLHDLGYADVQHVSFGKAIVVDIDSTDEAAALDEVDAMCQRLLANPVMESYRIERIG</sequence>
<evidence type="ECO:0000256" key="5">
    <source>
        <dbReference type="ARBA" id="ARBA00022840"/>
    </source>
</evidence>
<protein>
    <submittedName>
        <fullName evidence="6">Phosphoribosylformylglycinamidine synthase, PurS subunit</fullName>
        <ecNumber evidence="6">6.3.5.3</ecNumber>
    </submittedName>
</protein>
<keyword evidence="1" id="KW-0963">Cytoplasm</keyword>
<dbReference type="GO" id="GO:0006164">
    <property type="term" value="P:purine nucleotide biosynthetic process"/>
    <property type="evidence" value="ECO:0007669"/>
    <property type="project" value="UniProtKB-KW"/>
</dbReference>
<evidence type="ECO:0000256" key="3">
    <source>
        <dbReference type="ARBA" id="ARBA00022741"/>
    </source>
</evidence>
<keyword evidence="3" id="KW-0547">Nucleotide-binding</keyword>
<name>A0A3B0S1F6_9ZZZZ</name>
<dbReference type="PANTHER" id="PTHR34696">
    <property type="entry name" value="PHOSPHORIBOSYLFORMYLGLYCINAMIDINE SYNTHASE SUBUNIT PURS"/>
    <property type="match status" value="1"/>
</dbReference>
<dbReference type="InterPro" id="IPR003850">
    <property type="entry name" value="PurS"/>
</dbReference>
<evidence type="ECO:0000256" key="4">
    <source>
        <dbReference type="ARBA" id="ARBA00022755"/>
    </source>
</evidence>
<dbReference type="Pfam" id="PF02700">
    <property type="entry name" value="PurS"/>
    <property type="match status" value="1"/>
</dbReference>
<gene>
    <name evidence="6" type="ORF">MNBD_ACTINO02-645</name>
</gene>
<dbReference type="EC" id="6.3.5.3" evidence="6"/>
<dbReference type="NCBIfam" id="TIGR00302">
    <property type="entry name" value="phosphoribosylformylglycinamidine synthase subunit PurS"/>
    <property type="match status" value="1"/>
</dbReference>